<dbReference type="KEGG" id="euz:DVS28_a3837"/>
<dbReference type="GO" id="GO:0016787">
    <property type="term" value="F:hydrolase activity"/>
    <property type="evidence" value="ECO:0007669"/>
    <property type="project" value="UniProtKB-KW"/>
</dbReference>
<dbReference type="InterPro" id="IPR029058">
    <property type="entry name" value="AB_hydrolase_fold"/>
</dbReference>
<sequence length="213" mass="22587">MHPRNPTADVLVVTADDVSLQARHRRPTGPPKGAVLLCHPHPAFGGHMDVWLLPAIAAALSADGWASLRLNFRGVEGSAGTQTGGRLEHLDAEAGLAHLRAAHPGVPLAAVGWSFGAMIALRLGTSIDTWVGVAPPTRGLDDAPLLGPLVPETLPPRRHVVVGAHDQFFPPDTVHILRPDEVTVLPDTDHFFFDRDQDVAAAVLHALSPGTPR</sequence>
<accession>A0A346Y212</accession>
<dbReference type="SUPFAM" id="SSF53474">
    <property type="entry name" value="alpha/beta-Hydrolases"/>
    <property type="match status" value="1"/>
</dbReference>
<evidence type="ECO:0000313" key="3">
    <source>
        <dbReference type="Proteomes" id="UP000264006"/>
    </source>
</evidence>
<evidence type="ECO:0000259" key="1">
    <source>
        <dbReference type="Pfam" id="PF12146"/>
    </source>
</evidence>
<organism evidence="2 3">
    <name type="scientific">Euzebya pacifica</name>
    <dbReference type="NCBI Taxonomy" id="1608957"/>
    <lineage>
        <taxon>Bacteria</taxon>
        <taxon>Bacillati</taxon>
        <taxon>Actinomycetota</taxon>
        <taxon>Nitriliruptoria</taxon>
        <taxon>Euzebyales</taxon>
    </lineage>
</organism>
<dbReference type="RefSeq" id="WP_114592845.1">
    <property type="nucleotide sequence ID" value="NZ_CP031165.1"/>
</dbReference>
<reference evidence="2 3" key="1">
    <citation type="submission" date="2018-09" db="EMBL/GenBank/DDBJ databases">
        <title>Complete genome sequence of Euzebya sp. DY32-46 isolated from seawater of Pacific Ocean.</title>
        <authorList>
            <person name="Xu L."/>
            <person name="Wu Y.-H."/>
            <person name="Xu X.-W."/>
        </authorList>
    </citation>
    <scope>NUCLEOTIDE SEQUENCE [LARGE SCALE GENOMIC DNA]</scope>
    <source>
        <strain evidence="2 3">DY32-46</strain>
    </source>
</reference>
<gene>
    <name evidence="2" type="ORF">DVS28_a3837</name>
</gene>
<dbReference type="Gene3D" id="3.40.50.1820">
    <property type="entry name" value="alpha/beta hydrolase"/>
    <property type="match status" value="1"/>
</dbReference>
<keyword evidence="3" id="KW-1185">Reference proteome</keyword>
<dbReference type="OrthoDB" id="5902829at2"/>
<dbReference type="Pfam" id="PF12146">
    <property type="entry name" value="Hydrolase_4"/>
    <property type="match status" value="1"/>
</dbReference>
<dbReference type="Proteomes" id="UP000264006">
    <property type="component" value="Chromosome"/>
</dbReference>
<dbReference type="PANTHER" id="PTHR42103">
    <property type="entry name" value="ALPHA/BETA-HYDROLASES SUPERFAMILY PROTEIN"/>
    <property type="match status" value="1"/>
</dbReference>
<evidence type="ECO:0000313" key="2">
    <source>
        <dbReference type="EMBL" id="AXV08509.1"/>
    </source>
</evidence>
<proteinExistence type="predicted"/>
<dbReference type="EMBL" id="CP031165">
    <property type="protein sequence ID" value="AXV08509.1"/>
    <property type="molecule type" value="Genomic_DNA"/>
</dbReference>
<dbReference type="PANTHER" id="PTHR42103:SF2">
    <property type="entry name" value="AB HYDROLASE-1 DOMAIN-CONTAINING PROTEIN"/>
    <property type="match status" value="1"/>
</dbReference>
<dbReference type="AlphaFoldDB" id="A0A346Y212"/>
<name>A0A346Y212_9ACTN</name>
<protein>
    <submittedName>
        <fullName evidence="2">Alpha/beta hydrolase</fullName>
    </submittedName>
</protein>
<feature type="domain" description="Serine aminopeptidase S33" evidence="1">
    <location>
        <begin position="30"/>
        <end position="127"/>
    </location>
</feature>
<keyword evidence="2" id="KW-0378">Hydrolase</keyword>
<dbReference type="InterPro" id="IPR022742">
    <property type="entry name" value="Hydrolase_4"/>
</dbReference>